<reference evidence="2" key="1">
    <citation type="submission" date="2021-02" db="EMBL/GenBank/DDBJ databases">
        <authorList>
            <person name="Dougan E. K."/>
            <person name="Rhodes N."/>
            <person name="Thang M."/>
            <person name="Chan C."/>
        </authorList>
    </citation>
    <scope>NUCLEOTIDE SEQUENCE</scope>
</reference>
<evidence type="ECO:0000313" key="2">
    <source>
        <dbReference type="EMBL" id="CAE7341083.1"/>
    </source>
</evidence>
<gene>
    <name evidence="2" type="ORF">SNAT2548_LOCUS17847</name>
</gene>
<dbReference type="PROSITE" id="PS51257">
    <property type="entry name" value="PROKAR_LIPOPROTEIN"/>
    <property type="match status" value="1"/>
</dbReference>
<dbReference type="EMBL" id="CAJNDS010002125">
    <property type="protein sequence ID" value="CAE7341083.1"/>
    <property type="molecule type" value="Genomic_DNA"/>
</dbReference>
<dbReference type="AlphaFoldDB" id="A0A812NXK2"/>
<proteinExistence type="predicted"/>
<keyword evidence="3" id="KW-1185">Reference proteome</keyword>
<dbReference type="Gene3D" id="3.90.550.10">
    <property type="entry name" value="Spore Coat Polysaccharide Biosynthesis Protein SpsA, Chain A"/>
    <property type="match status" value="1"/>
</dbReference>
<dbReference type="InterPro" id="IPR029044">
    <property type="entry name" value="Nucleotide-diphossugar_trans"/>
</dbReference>
<sequence length="402" mass="44745">MDKKRTPFLWWTLCALAFCSSFGCHLAFDEQTGETGHAFLARCAPAAHSAAEAVGTGGELPLGVPELQGCLETSGQLQDAALRESRCSLCPEGCVVVLLLEALAFPVQHVDVRLCSSSLMFYFRANAYFKDFEPHWTLDLRDNLAPLVNVRRGQCAAARERELQGRSLPQSLPLPELTSRRGHGSLPREEQAAVLIAATPAMLKKYQPFINLWRCYALRHGHAFLLETDEGEAPAPNWLRWYAARRYLPLYAALLLVDPDQIIVAPCWDLSIIELAGTWPEYARRPLPDVGLRDFGRPQTLNNGVALLRNSVRGRFFLELLLEKARWFQTIERDQGPFDETVLEVLGMEAQLQRGEPRLGLGAACAAVHRRSGFLGLLLVVLTSGRMGISQNRGTPFIPQTE</sequence>
<dbReference type="Proteomes" id="UP000604046">
    <property type="component" value="Unassembled WGS sequence"/>
</dbReference>
<feature type="signal peptide" evidence="1">
    <location>
        <begin position="1"/>
        <end position="27"/>
    </location>
</feature>
<evidence type="ECO:0000313" key="3">
    <source>
        <dbReference type="Proteomes" id="UP000604046"/>
    </source>
</evidence>
<name>A0A812NXK2_9DINO</name>
<comment type="caution">
    <text evidence="2">The sequence shown here is derived from an EMBL/GenBank/DDBJ whole genome shotgun (WGS) entry which is preliminary data.</text>
</comment>
<accession>A0A812NXK2</accession>
<protein>
    <recommendedName>
        <fullName evidence="4">Nucleotide-diphospho-sugar transferase domain-containing protein</fullName>
    </recommendedName>
</protein>
<evidence type="ECO:0008006" key="4">
    <source>
        <dbReference type="Google" id="ProtNLM"/>
    </source>
</evidence>
<evidence type="ECO:0000256" key="1">
    <source>
        <dbReference type="SAM" id="SignalP"/>
    </source>
</evidence>
<organism evidence="2 3">
    <name type="scientific">Symbiodinium natans</name>
    <dbReference type="NCBI Taxonomy" id="878477"/>
    <lineage>
        <taxon>Eukaryota</taxon>
        <taxon>Sar</taxon>
        <taxon>Alveolata</taxon>
        <taxon>Dinophyceae</taxon>
        <taxon>Suessiales</taxon>
        <taxon>Symbiodiniaceae</taxon>
        <taxon>Symbiodinium</taxon>
    </lineage>
</organism>
<feature type="chain" id="PRO_5032990994" description="Nucleotide-diphospho-sugar transferase domain-containing protein" evidence="1">
    <location>
        <begin position="28"/>
        <end position="402"/>
    </location>
</feature>
<keyword evidence="1" id="KW-0732">Signal</keyword>
<dbReference type="OrthoDB" id="408707at2759"/>